<evidence type="ECO:0000313" key="1">
    <source>
        <dbReference type="EMBL" id="MBW0470038.1"/>
    </source>
</evidence>
<evidence type="ECO:0000313" key="2">
    <source>
        <dbReference type="Proteomes" id="UP000765509"/>
    </source>
</evidence>
<dbReference type="EMBL" id="AVOT02002341">
    <property type="protein sequence ID" value="MBW0470038.1"/>
    <property type="molecule type" value="Genomic_DNA"/>
</dbReference>
<sequence length="120" mass="14247">MKTIPFPQPINSPIGTSQKLQPVASFTRRREKLSPFPFPDAQVFQQTEHFPIQVTRDDPNMESENQDSVTRFFRRKVIEYLNYRTIPGTVSEEMAEKFSWYKDEPINNFQRTFDHLGKYN</sequence>
<name>A0A9Q3BRZ1_9BASI</name>
<gene>
    <name evidence="1" type="ORF">O181_009753</name>
</gene>
<dbReference type="AlphaFoldDB" id="A0A9Q3BRZ1"/>
<keyword evidence="2" id="KW-1185">Reference proteome</keyword>
<dbReference type="Proteomes" id="UP000765509">
    <property type="component" value="Unassembled WGS sequence"/>
</dbReference>
<organism evidence="1 2">
    <name type="scientific">Austropuccinia psidii MF-1</name>
    <dbReference type="NCBI Taxonomy" id="1389203"/>
    <lineage>
        <taxon>Eukaryota</taxon>
        <taxon>Fungi</taxon>
        <taxon>Dikarya</taxon>
        <taxon>Basidiomycota</taxon>
        <taxon>Pucciniomycotina</taxon>
        <taxon>Pucciniomycetes</taxon>
        <taxon>Pucciniales</taxon>
        <taxon>Sphaerophragmiaceae</taxon>
        <taxon>Austropuccinia</taxon>
    </lineage>
</organism>
<accession>A0A9Q3BRZ1</accession>
<comment type="caution">
    <text evidence="1">The sequence shown here is derived from an EMBL/GenBank/DDBJ whole genome shotgun (WGS) entry which is preliminary data.</text>
</comment>
<reference evidence="1" key="1">
    <citation type="submission" date="2021-03" db="EMBL/GenBank/DDBJ databases">
        <title>Draft genome sequence of rust myrtle Austropuccinia psidii MF-1, a brazilian biotype.</title>
        <authorList>
            <person name="Quecine M.C."/>
            <person name="Pachon D.M.R."/>
            <person name="Bonatelli M.L."/>
            <person name="Correr F.H."/>
            <person name="Franceschini L.M."/>
            <person name="Leite T.F."/>
            <person name="Margarido G.R.A."/>
            <person name="Almeida C.A."/>
            <person name="Ferrarezi J.A."/>
            <person name="Labate C.A."/>
        </authorList>
    </citation>
    <scope>NUCLEOTIDE SEQUENCE</scope>
    <source>
        <strain evidence="1">MF-1</strain>
    </source>
</reference>
<proteinExistence type="predicted"/>
<protein>
    <submittedName>
        <fullName evidence="1">Uncharacterized protein</fullName>
    </submittedName>
</protein>